<keyword evidence="4" id="KW-1185">Reference proteome</keyword>
<organism evidence="3 4">
    <name type="scientific">Cimex lectularius</name>
    <name type="common">Bed bug</name>
    <name type="synonym">Acanthia lectularia</name>
    <dbReference type="NCBI Taxonomy" id="79782"/>
    <lineage>
        <taxon>Eukaryota</taxon>
        <taxon>Metazoa</taxon>
        <taxon>Ecdysozoa</taxon>
        <taxon>Arthropoda</taxon>
        <taxon>Hexapoda</taxon>
        <taxon>Insecta</taxon>
        <taxon>Pterygota</taxon>
        <taxon>Neoptera</taxon>
        <taxon>Paraneoptera</taxon>
        <taxon>Hemiptera</taxon>
        <taxon>Heteroptera</taxon>
        <taxon>Panheteroptera</taxon>
        <taxon>Cimicomorpha</taxon>
        <taxon>Cimicidae</taxon>
        <taxon>Cimex</taxon>
    </lineage>
</organism>
<protein>
    <submittedName>
        <fullName evidence="3">Uncharacterized protein</fullName>
    </submittedName>
</protein>
<dbReference type="GeneID" id="106667320"/>
<dbReference type="RefSeq" id="XP_014250687.1">
    <property type="nucleotide sequence ID" value="XM_014395201.2"/>
</dbReference>
<dbReference type="AlphaFoldDB" id="A0A8I6TEV4"/>
<keyword evidence="2" id="KW-1133">Transmembrane helix</keyword>
<feature type="transmembrane region" description="Helical" evidence="2">
    <location>
        <begin position="6"/>
        <end position="26"/>
    </location>
</feature>
<feature type="coiled-coil region" evidence="1">
    <location>
        <begin position="67"/>
        <end position="94"/>
    </location>
</feature>
<keyword evidence="2" id="KW-0812">Transmembrane</keyword>
<sequence length="504" mass="59066">MGQGILYILMLISVNFSAANLFYSTYSSLQERSKSGFLTLIKERRKAIEIYQECSSGLQLGQKKLLKQKIDYDLDNLQEDMNDMRSDKKTEDEAEKLYRFLRENDTALDESMIKYEILMGDFVHFDGTSLQSGFAKYEALLDKLSANIEDVMTEADLTTPYWKRVEKFITNPFNFLETLTNEWDANVQEPWSIIERKPNTCLKAFIVKLLTKASTLLKFYYACSAVLGRNAPMKKVTEKLLDFLQERTGRKELYFPLRYDNDMERALINYELIYFKLKKTLQNVDDDNELDIQDSKMLIDFLNDPFENSDPRPVAYNAYLEIARCYKIEMDDIIKQKERLSSSYQTCLARFGPMKQGRMRYKIKLYMMDFKMYTEKMRLAGNHENDVLLNYYDKYIANLPVKDLQQAFYKYEITLKFFANTLMTTEERLEDLSTKYWAIVRTFLIDTFNVKGIFSNATGTALAKMSVSASMTEEPPSKDGRILQDDLVQVVPWTREFDETIEMS</sequence>
<evidence type="ECO:0000256" key="1">
    <source>
        <dbReference type="SAM" id="Coils"/>
    </source>
</evidence>
<accession>A0A8I6TEV4</accession>
<dbReference type="Proteomes" id="UP000494040">
    <property type="component" value="Unassembled WGS sequence"/>
</dbReference>
<keyword evidence="2" id="KW-0472">Membrane</keyword>
<keyword evidence="1" id="KW-0175">Coiled coil</keyword>
<reference evidence="3" key="1">
    <citation type="submission" date="2022-01" db="UniProtKB">
        <authorList>
            <consortium name="EnsemblMetazoa"/>
        </authorList>
    </citation>
    <scope>IDENTIFICATION</scope>
</reference>
<dbReference type="EnsemblMetazoa" id="XM_014395201.2">
    <property type="protein sequence ID" value="XP_014250687.1"/>
    <property type="gene ID" value="LOC106667320"/>
</dbReference>
<evidence type="ECO:0000313" key="3">
    <source>
        <dbReference type="EnsemblMetazoa" id="XP_014250687.1"/>
    </source>
</evidence>
<evidence type="ECO:0000256" key="2">
    <source>
        <dbReference type="SAM" id="Phobius"/>
    </source>
</evidence>
<proteinExistence type="predicted"/>
<evidence type="ECO:0000313" key="4">
    <source>
        <dbReference type="Proteomes" id="UP000494040"/>
    </source>
</evidence>
<dbReference type="KEGG" id="clec:106667320"/>
<name>A0A8I6TEV4_CIMLE</name>